<dbReference type="EMBL" id="VFOR01000002">
    <property type="protein sequence ID" value="TQL58000.1"/>
    <property type="molecule type" value="Genomic_DNA"/>
</dbReference>
<reference evidence="4 5" key="1">
    <citation type="submission" date="2019-06" db="EMBL/GenBank/DDBJ databases">
        <title>Sequencing the genomes of 1000 actinobacteria strains.</title>
        <authorList>
            <person name="Klenk H.-P."/>
        </authorList>
    </citation>
    <scope>NUCLEOTIDE SEQUENCE [LARGE SCALE GENOMIC DNA]</scope>
    <source>
        <strain evidence="4 5">DSM 8251</strain>
    </source>
</reference>
<dbReference type="OrthoDB" id="72009at2"/>
<dbReference type="AlphaFoldDB" id="A0A542ZCM4"/>
<dbReference type="Pfam" id="PF02604">
    <property type="entry name" value="PhdYeFM_antitox"/>
    <property type="match status" value="1"/>
</dbReference>
<comment type="function">
    <text evidence="2">Antitoxin component of a type II toxin-antitoxin (TA) system.</text>
</comment>
<organism evidence="4 5">
    <name type="scientific">Propioniferax innocua</name>
    <dbReference type="NCBI Taxonomy" id="1753"/>
    <lineage>
        <taxon>Bacteria</taxon>
        <taxon>Bacillati</taxon>
        <taxon>Actinomycetota</taxon>
        <taxon>Actinomycetes</taxon>
        <taxon>Propionibacteriales</taxon>
        <taxon>Propionibacteriaceae</taxon>
        <taxon>Propioniferax</taxon>
    </lineage>
</organism>
<evidence type="ECO:0000256" key="2">
    <source>
        <dbReference type="RuleBase" id="RU362080"/>
    </source>
</evidence>
<evidence type="ECO:0000313" key="4">
    <source>
        <dbReference type="EMBL" id="TQL58000.1"/>
    </source>
</evidence>
<evidence type="ECO:0000256" key="3">
    <source>
        <dbReference type="SAM" id="MobiDB-lite"/>
    </source>
</evidence>
<dbReference type="InterPro" id="IPR036165">
    <property type="entry name" value="YefM-like_sf"/>
</dbReference>
<dbReference type="Gene3D" id="3.40.1620.10">
    <property type="entry name" value="YefM-like domain"/>
    <property type="match status" value="1"/>
</dbReference>
<gene>
    <name evidence="4" type="ORF">FB460_1851</name>
</gene>
<comment type="caution">
    <text evidence="4">The sequence shown here is derived from an EMBL/GenBank/DDBJ whole genome shotgun (WGS) entry which is preliminary data.</text>
</comment>
<dbReference type="RefSeq" id="WP_142093820.1">
    <property type="nucleotide sequence ID" value="NZ_BAAAMD010000004.1"/>
</dbReference>
<comment type="similarity">
    <text evidence="1 2">Belongs to the phD/YefM antitoxin family.</text>
</comment>
<dbReference type="NCBIfam" id="TIGR01552">
    <property type="entry name" value="phd_fam"/>
    <property type="match status" value="1"/>
</dbReference>
<protein>
    <recommendedName>
        <fullName evidence="2">Antitoxin</fullName>
    </recommendedName>
</protein>
<evidence type="ECO:0000313" key="5">
    <source>
        <dbReference type="Proteomes" id="UP000316196"/>
    </source>
</evidence>
<evidence type="ECO:0000256" key="1">
    <source>
        <dbReference type="ARBA" id="ARBA00009981"/>
    </source>
</evidence>
<name>A0A542ZCM4_9ACTN</name>
<sequence>MSISISSAEFNRDVSAAKRAAADGPVTITDHGRRAHVLMTVEDYDHLAGERERVGNRLWARQTADVELELEPRQVEEPREAEL</sequence>
<keyword evidence="5" id="KW-1185">Reference proteome</keyword>
<proteinExistence type="inferred from homology"/>
<accession>A0A542ZCM4</accession>
<dbReference type="Proteomes" id="UP000316196">
    <property type="component" value="Unassembled WGS sequence"/>
</dbReference>
<dbReference type="SUPFAM" id="SSF143120">
    <property type="entry name" value="YefM-like"/>
    <property type="match status" value="1"/>
</dbReference>
<feature type="region of interest" description="Disordered" evidence="3">
    <location>
        <begin position="1"/>
        <end position="23"/>
    </location>
</feature>
<dbReference type="InterPro" id="IPR006442">
    <property type="entry name" value="Antitoxin_Phd/YefM"/>
</dbReference>